<dbReference type="NCBIfam" id="TIGR01641">
    <property type="entry name" value="phageSPP1_gp7"/>
    <property type="match status" value="1"/>
</dbReference>
<gene>
    <name evidence="3" type="ORF">DW191_17390</name>
    <name evidence="2" type="ORF">DW986_03195</name>
</gene>
<protein>
    <recommendedName>
        <fullName evidence="1">Phage head morphogenesis domain-containing protein</fullName>
    </recommendedName>
</protein>
<dbReference type="Proteomes" id="UP000283732">
    <property type="component" value="Unassembled WGS sequence"/>
</dbReference>
<accession>A0A3R6E768</accession>
<dbReference type="RefSeq" id="WP_122202660.1">
    <property type="nucleotide sequence ID" value="NZ_QRKC01000011.1"/>
</dbReference>
<evidence type="ECO:0000313" key="4">
    <source>
        <dbReference type="Proteomes" id="UP000283732"/>
    </source>
</evidence>
<dbReference type="EMBL" id="QRKC01000011">
    <property type="protein sequence ID" value="RHH74688.1"/>
    <property type="molecule type" value="Genomic_DNA"/>
</dbReference>
<dbReference type="Pfam" id="PF04233">
    <property type="entry name" value="Phage_Mu_F"/>
    <property type="match status" value="1"/>
</dbReference>
<evidence type="ECO:0000313" key="5">
    <source>
        <dbReference type="Proteomes" id="UP000285173"/>
    </source>
</evidence>
<name>A0A3R6E768_9BACT</name>
<reference evidence="4 5" key="1">
    <citation type="submission" date="2018-08" db="EMBL/GenBank/DDBJ databases">
        <title>A genome reference for cultivated species of the human gut microbiota.</title>
        <authorList>
            <person name="Zou Y."/>
            <person name="Xue W."/>
            <person name="Luo G."/>
        </authorList>
    </citation>
    <scope>NUCLEOTIDE SEQUENCE [LARGE SCALE GENOMIC DNA]</scope>
    <source>
        <strain evidence="3 4">AM16-50</strain>
        <strain evidence="2 5">AM50-15</strain>
    </source>
</reference>
<dbReference type="AlphaFoldDB" id="A0A3R6E768"/>
<dbReference type="EMBL" id="QSEF01000004">
    <property type="protein sequence ID" value="RGZ50285.1"/>
    <property type="molecule type" value="Genomic_DNA"/>
</dbReference>
<evidence type="ECO:0000259" key="1">
    <source>
        <dbReference type="Pfam" id="PF04233"/>
    </source>
</evidence>
<dbReference type="Proteomes" id="UP000285173">
    <property type="component" value="Unassembled WGS sequence"/>
</dbReference>
<organism evidence="3 4">
    <name type="scientific">Parabacteroides merdae</name>
    <dbReference type="NCBI Taxonomy" id="46503"/>
    <lineage>
        <taxon>Bacteria</taxon>
        <taxon>Pseudomonadati</taxon>
        <taxon>Bacteroidota</taxon>
        <taxon>Bacteroidia</taxon>
        <taxon>Bacteroidales</taxon>
        <taxon>Tannerellaceae</taxon>
        <taxon>Parabacteroides</taxon>
    </lineage>
</organism>
<feature type="domain" description="Phage head morphogenesis" evidence="1">
    <location>
        <begin position="121"/>
        <end position="200"/>
    </location>
</feature>
<proteinExistence type="predicted"/>
<evidence type="ECO:0000313" key="2">
    <source>
        <dbReference type="EMBL" id="RGZ50285.1"/>
    </source>
</evidence>
<comment type="caution">
    <text evidence="3">The sequence shown here is derived from an EMBL/GenBank/DDBJ whole genome shotgun (WGS) entry which is preliminary data.</text>
</comment>
<sequence>MKTLAADDINVPPIDETILQEAFRRVFRRMGRIDTSIMSDKRVVALVNAYADTFTKAIRPTLESGVIPPVMAEHLRNDVFVFSGFKTYQELKEAAALLIDEQGQTKDFDRFYRDITAIKEDYNKHWLKAEYIFAQTSAEMAAKWKEFEEDGDRYNLQYRTAHDNRVRPEHRVLHGITLPPSDPFWDEFFPPNGWRCRCTVVQVRKGKYPESDSATAIQQGREATYQAGKNGVNKAAIFRYNPGKQQVIFPPHHPYYEVSESLRKKITDILTGKSEKEKKWLDNITKTEEALGIRKGSEMNFEQADGNKPNPNYIKNRAYQINCQSCVVAYELRRRGFDVEAFGNTGQGCTPYKLSYDTNLIWIDPNTGEKPKKTKVSGNSGITAKGNVRTNKKLLEKNFQEATKEVGRYHITVVWNLYSGHIFTAERLPDGTLAVYDPQTGDSHCWERYLKALSARYGIAIQRVDNMLVNTELIGEVVHKV</sequence>
<evidence type="ECO:0000313" key="3">
    <source>
        <dbReference type="EMBL" id="RHH74688.1"/>
    </source>
</evidence>
<dbReference type="InterPro" id="IPR006528">
    <property type="entry name" value="Phage_head_morphogenesis_dom"/>
</dbReference>